<organism evidence="1">
    <name type="scientific">Lepeophtheirus salmonis</name>
    <name type="common">Salmon louse</name>
    <name type="synonym">Caligus salmonis</name>
    <dbReference type="NCBI Taxonomy" id="72036"/>
    <lineage>
        <taxon>Eukaryota</taxon>
        <taxon>Metazoa</taxon>
        <taxon>Ecdysozoa</taxon>
        <taxon>Arthropoda</taxon>
        <taxon>Crustacea</taxon>
        <taxon>Multicrustacea</taxon>
        <taxon>Hexanauplia</taxon>
        <taxon>Copepoda</taxon>
        <taxon>Siphonostomatoida</taxon>
        <taxon>Caligidae</taxon>
        <taxon>Lepeophtheirus</taxon>
    </lineage>
</organism>
<protein>
    <submittedName>
        <fullName evidence="1">Uncharacterized protein</fullName>
    </submittedName>
</protein>
<sequence>MEINRGPLPPNASSHDSLIYYGRQYSMTNRANKYRKSSGWGPLLSSISSILKTNNL</sequence>
<dbReference type="AlphaFoldDB" id="A0A0K2TQI1"/>
<dbReference type="EMBL" id="HACA01010571">
    <property type="protein sequence ID" value="CDW27932.1"/>
    <property type="molecule type" value="Transcribed_RNA"/>
</dbReference>
<reference evidence="1" key="1">
    <citation type="submission" date="2014-05" db="EMBL/GenBank/DDBJ databases">
        <authorList>
            <person name="Chronopoulou M."/>
        </authorList>
    </citation>
    <scope>NUCLEOTIDE SEQUENCE</scope>
    <source>
        <tissue evidence="1">Whole organism</tissue>
    </source>
</reference>
<accession>A0A0K2TQI1</accession>
<evidence type="ECO:0000313" key="1">
    <source>
        <dbReference type="EMBL" id="CDW27932.1"/>
    </source>
</evidence>
<name>A0A0K2TQI1_LEPSM</name>
<proteinExistence type="predicted"/>